<dbReference type="AlphaFoldDB" id="A0A9D3VFR8"/>
<sequence>MQGHLLTNQERCKRGLTDDGSCYIYGHKMENIGHVLRTFPTVQVVWKRAICI</sequence>
<evidence type="ECO:0000313" key="2">
    <source>
        <dbReference type="Proteomes" id="UP000828251"/>
    </source>
</evidence>
<dbReference type="EMBL" id="JAIQCV010000007">
    <property type="protein sequence ID" value="KAH1082490.1"/>
    <property type="molecule type" value="Genomic_DNA"/>
</dbReference>
<gene>
    <name evidence="1" type="ORF">J1N35_022251</name>
</gene>
<proteinExistence type="predicted"/>
<accession>A0A9D3VFR8</accession>
<reference evidence="1 2" key="1">
    <citation type="journal article" date="2021" name="Plant Biotechnol. J.">
        <title>Multi-omics assisted identification of the key and species-specific regulatory components of drought-tolerant mechanisms in Gossypium stocksii.</title>
        <authorList>
            <person name="Yu D."/>
            <person name="Ke L."/>
            <person name="Zhang D."/>
            <person name="Wu Y."/>
            <person name="Sun Y."/>
            <person name="Mei J."/>
            <person name="Sun J."/>
            <person name="Sun Y."/>
        </authorList>
    </citation>
    <scope>NUCLEOTIDE SEQUENCE [LARGE SCALE GENOMIC DNA]</scope>
    <source>
        <strain evidence="2">cv. E1</strain>
        <tissue evidence="1">Leaf</tissue>
    </source>
</reference>
<comment type="caution">
    <text evidence="1">The sequence shown here is derived from an EMBL/GenBank/DDBJ whole genome shotgun (WGS) entry which is preliminary data.</text>
</comment>
<keyword evidence="2" id="KW-1185">Reference proteome</keyword>
<name>A0A9D3VFR8_9ROSI</name>
<organism evidence="1 2">
    <name type="scientific">Gossypium stocksii</name>
    <dbReference type="NCBI Taxonomy" id="47602"/>
    <lineage>
        <taxon>Eukaryota</taxon>
        <taxon>Viridiplantae</taxon>
        <taxon>Streptophyta</taxon>
        <taxon>Embryophyta</taxon>
        <taxon>Tracheophyta</taxon>
        <taxon>Spermatophyta</taxon>
        <taxon>Magnoliopsida</taxon>
        <taxon>eudicotyledons</taxon>
        <taxon>Gunneridae</taxon>
        <taxon>Pentapetalae</taxon>
        <taxon>rosids</taxon>
        <taxon>malvids</taxon>
        <taxon>Malvales</taxon>
        <taxon>Malvaceae</taxon>
        <taxon>Malvoideae</taxon>
        <taxon>Gossypium</taxon>
    </lineage>
</organism>
<evidence type="ECO:0000313" key="1">
    <source>
        <dbReference type="EMBL" id="KAH1082490.1"/>
    </source>
</evidence>
<protein>
    <submittedName>
        <fullName evidence="1">Uncharacterized protein</fullName>
    </submittedName>
</protein>
<dbReference type="Proteomes" id="UP000828251">
    <property type="component" value="Unassembled WGS sequence"/>
</dbReference>